<reference evidence="1 2" key="1">
    <citation type="submission" date="2023-07" db="EMBL/GenBank/DDBJ databases">
        <title>Sequencing the genomes of 1000 actinobacteria strains.</title>
        <authorList>
            <person name="Klenk H.-P."/>
        </authorList>
    </citation>
    <scope>NUCLEOTIDE SEQUENCE [LARGE SCALE GENOMIC DNA]</scope>
    <source>
        <strain evidence="1 2">DSM 43749</strain>
    </source>
</reference>
<sequence length="52" mass="6062">MILLTHEPWYGVPYHRANPHGALRQLVYGYGNGLIVHLILEQQKRIVVERVL</sequence>
<evidence type="ECO:0000313" key="1">
    <source>
        <dbReference type="EMBL" id="MDR6592541.1"/>
    </source>
</evidence>
<accession>A0ABU1PPN7</accession>
<dbReference type="Proteomes" id="UP001268819">
    <property type="component" value="Unassembled WGS sequence"/>
</dbReference>
<protein>
    <submittedName>
        <fullName evidence="1">Uncharacterized protein</fullName>
    </submittedName>
</protein>
<dbReference type="RefSeq" id="WP_310304161.1">
    <property type="nucleotide sequence ID" value="NZ_BAAAXB010000001.1"/>
</dbReference>
<organism evidence="1 2">
    <name type="scientific">Saccharothrix longispora</name>
    <dbReference type="NCBI Taxonomy" id="33920"/>
    <lineage>
        <taxon>Bacteria</taxon>
        <taxon>Bacillati</taxon>
        <taxon>Actinomycetota</taxon>
        <taxon>Actinomycetes</taxon>
        <taxon>Pseudonocardiales</taxon>
        <taxon>Pseudonocardiaceae</taxon>
        <taxon>Saccharothrix</taxon>
    </lineage>
</organism>
<name>A0ABU1PPN7_9PSEU</name>
<comment type="caution">
    <text evidence="1">The sequence shown here is derived from an EMBL/GenBank/DDBJ whole genome shotgun (WGS) entry which is preliminary data.</text>
</comment>
<dbReference type="EMBL" id="JAVDSG010000001">
    <property type="protein sequence ID" value="MDR6592541.1"/>
    <property type="molecule type" value="Genomic_DNA"/>
</dbReference>
<evidence type="ECO:0000313" key="2">
    <source>
        <dbReference type="Proteomes" id="UP001268819"/>
    </source>
</evidence>
<keyword evidence="2" id="KW-1185">Reference proteome</keyword>
<proteinExistence type="predicted"/>
<gene>
    <name evidence="1" type="ORF">J2S66_000925</name>
</gene>